<evidence type="ECO:0000256" key="5">
    <source>
        <dbReference type="ARBA" id="ARBA00022989"/>
    </source>
</evidence>
<sequence length="347" mass="40065">MGYQKHRKKVYLEILRILAILLVIFNHTDGYYQYYSNTTNLFTWLFSVLGSVVCRINVPLFLMITGALLLDRKEPIKEIYQKRIFRIASVLFIFSVFYYVIAVARGRNTGASVMDFLRRFLQGSVQESFWYLYLYLGVLIVLPFLRKLAESLENREFLYLLLLQLFAGIGIQILEKVTGIQINDNLYLINIYSFYVLSGYFLGNRIQIETIGKRQCLAIAGGLMLEIAVATGIIVWDYHQTGIYDQACIGLLSPILTLGIFFCIRWLCSRYRLPRWLESLVLFIGSCVLGIYLLEQFTRIQLLPLYLYLTEKSIGIVACSCYVIGSFLLALAYTILLKRIPGIKRLL</sequence>
<dbReference type="GO" id="GO:0016413">
    <property type="term" value="F:O-acetyltransferase activity"/>
    <property type="evidence" value="ECO:0007669"/>
    <property type="project" value="TreeGrafter"/>
</dbReference>
<reference evidence="9" key="2">
    <citation type="submission" date="2021-04" db="EMBL/GenBank/DDBJ databases">
        <authorList>
            <person name="Gilroy R."/>
        </authorList>
    </citation>
    <scope>NUCLEOTIDE SEQUENCE</scope>
    <source>
        <strain evidence="9">USAMLcec2-132</strain>
    </source>
</reference>
<feature type="transmembrane region" description="Helical" evidence="7">
    <location>
        <begin position="314"/>
        <end position="337"/>
    </location>
</feature>
<feature type="transmembrane region" description="Helical" evidence="7">
    <location>
        <begin position="44"/>
        <end position="71"/>
    </location>
</feature>
<dbReference type="GO" id="GO:0009246">
    <property type="term" value="P:enterobacterial common antigen biosynthetic process"/>
    <property type="evidence" value="ECO:0007669"/>
    <property type="project" value="TreeGrafter"/>
</dbReference>
<dbReference type="PANTHER" id="PTHR40074">
    <property type="entry name" value="O-ACETYLTRANSFERASE WECH"/>
    <property type="match status" value="1"/>
</dbReference>
<comment type="subcellular location">
    <subcellularLocation>
        <location evidence="1">Cell membrane</location>
        <topology evidence="1">Multi-pass membrane protein</topology>
    </subcellularLocation>
</comment>
<dbReference type="Pfam" id="PF01757">
    <property type="entry name" value="Acyl_transf_3"/>
    <property type="match status" value="1"/>
</dbReference>
<feature type="transmembrane region" description="Helical" evidence="7">
    <location>
        <begin position="276"/>
        <end position="294"/>
    </location>
</feature>
<evidence type="ECO:0000256" key="3">
    <source>
        <dbReference type="ARBA" id="ARBA00022475"/>
    </source>
</evidence>
<organism evidence="9 10">
    <name type="scientific">Candidatus Eisenbergiella merdavium</name>
    <dbReference type="NCBI Taxonomy" id="2838551"/>
    <lineage>
        <taxon>Bacteria</taxon>
        <taxon>Bacillati</taxon>
        <taxon>Bacillota</taxon>
        <taxon>Clostridia</taxon>
        <taxon>Lachnospirales</taxon>
        <taxon>Lachnospiraceae</taxon>
        <taxon>Eisenbergiella</taxon>
    </lineage>
</organism>
<evidence type="ECO:0000256" key="7">
    <source>
        <dbReference type="SAM" id="Phobius"/>
    </source>
</evidence>
<keyword evidence="3" id="KW-1003">Cell membrane</keyword>
<feature type="transmembrane region" description="Helical" evidence="7">
    <location>
        <begin position="83"/>
        <end position="104"/>
    </location>
</feature>
<dbReference type="InterPro" id="IPR002656">
    <property type="entry name" value="Acyl_transf_3_dom"/>
</dbReference>
<evidence type="ECO:0000313" key="10">
    <source>
        <dbReference type="Proteomes" id="UP000823891"/>
    </source>
</evidence>
<gene>
    <name evidence="9" type="ORF">H9761_05405</name>
</gene>
<evidence type="ECO:0000259" key="8">
    <source>
        <dbReference type="Pfam" id="PF01757"/>
    </source>
</evidence>
<evidence type="ECO:0000256" key="1">
    <source>
        <dbReference type="ARBA" id="ARBA00004651"/>
    </source>
</evidence>
<evidence type="ECO:0000256" key="6">
    <source>
        <dbReference type="ARBA" id="ARBA00023136"/>
    </source>
</evidence>
<keyword evidence="6 7" id="KW-0472">Membrane</keyword>
<comment type="caution">
    <text evidence="9">The sequence shown here is derived from an EMBL/GenBank/DDBJ whole genome shotgun (WGS) entry which is preliminary data.</text>
</comment>
<keyword evidence="9" id="KW-0012">Acyltransferase</keyword>
<comment type="similarity">
    <text evidence="2">Belongs to the acyltransferase 3 family.</text>
</comment>
<keyword evidence="4 7" id="KW-0812">Transmembrane</keyword>
<proteinExistence type="inferred from homology"/>
<feature type="transmembrane region" description="Helical" evidence="7">
    <location>
        <begin position="128"/>
        <end position="145"/>
    </location>
</feature>
<keyword evidence="9" id="KW-0808">Transferase</keyword>
<accession>A0A9D2NEZ9</accession>
<evidence type="ECO:0000256" key="4">
    <source>
        <dbReference type="ARBA" id="ARBA00022692"/>
    </source>
</evidence>
<dbReference type="Proteomes" id="UP000823891">
    <property type="component" value="Unassembled WGS sequence"/>
</dbReference>
<dbReference type="GO" id="GO:0005886">
    <property type="term" value="C:plasma membrane"/>
    <property type="evidence" value="ECO:0007669"/>
    <property type="project" value="UniProtKB-SubCell"/>
</dbReference>
<protein>
    <submittedName>
        <fullName evidence="9">Acyltransferase family protein</fullName>
    </submittedName>
</protein>
<feature type="transmembrane region" description="Helical" evidence="7">
    <location>
        <begin position="215"/>
        <end position="236"/>
    </location>
</feature>
<feature type="transmembrane region" description="Helical" evidence="7">
    <location>
        <begin position="157"/>
        <end position="174"/>
    </location>
</feature>
<feature type="transmembrane region" description="Helical" evidence="7">
    <location>
        <begin position="242"/>
        <end position="264"/>
    </location>
</feature>
<name>A0A9D2NEZ9_9FIRM</name>
<reference evidence="9" key="1">
    <citation type="journal article" date="2021" name="PeerJ">
        <title>Extensive microbial diversity within the chicken gut microbiome revealed by metagenomics and culture.</title>
        <authorList>
            <person name="Gilroy R."/>
            <person name="Ravi A."/>
            <person name="Getino M."/>
            <person name="Pursley I."/>
            <person name="Horton D.L."/>
            <person name="Alikhan N.F."/>
            <person name="Baker D."/>
            <person name="Gharbi K."/>
            <person name="Hall N."/>
            <person name="Watson M."/>
            <person name="Adriaenssens E.M."/>
            <person name="Foster-Nyarko E."/>
            <person name="Jarju S."/>
            <person name="Secka A."/>
            <person name="Antonio M."/>
            <person name="Oren A."/>
            <person name="Chaudhuri R.R."/>
            <person name="La Ragione R."/>
            <person name="Hildebrand F."/>
            <person name="Pallen M.J."/>
        </authorList>
    </citation>
    <scope>NUCLEOTIDE SEQUENCE</scope>
    <source>
        <strain evidence="9">USAMLcec2-132</strain>
    </source>
</reference>
<feature type="domain" description="Acyltransferase 3" evidence="8">
    <location>
        <begin position="10"/>
        <end position="332"/>
    </location>
</feature>
<keyword evidence="5 7" id="KW-1133">Transmembrane helix</keyword>
<evidence type="ECO:0000256" key="2">
    <source>
        <dbReference type="ARBA" id="ARBA00007400"/>
    </source>
</evidence>
<dbReference type="EMBL" id="DWWS01000020">
    <property type="protein sequence ID" value="HJC23127.1"/>
    <property type="molecule type" value="Genomic_DNA"/>
</dbReference>
<feature type="transmembrane region" description="Helical" evidence="7">
    <location>
        <begin position="12"/>
        <end position="32"/>
    </location>
</feature>
<evidence type="ECO:0000313" key="9">
    <source>
        <dbReference type="EMBL" id="HJC23127.1"/>
    </source>
</evidence>
<feature type="transmembrane region" description="Helical" evidence="7">
    <location>
        <begin position="186"/>
        <end position="203"/>
    </location>
</feature>
<dbReference type="PANTHER" id="PTHR40074:SF2">
    <property type="entry name" value="O-ACETYLTRANSFERASE WECH"/>
    <property type="match status" value="1"/>
</dbReference>
<dbReference type="AlphaFoldDB" id="A0A9D2NEZ9"/>